<protein>
    <recommendedName>
        <fullName evidence="4">Tripartite motif-containing protein 2</fullName>
    </recommendedName>
</protein>
<evidence type="ECO:0000313" key="2">
    <source>
        <dbReference type="EMBL" id="KAK3097830.1"/>
    </source>
</evidence>
<accession>A0AA89C7B8</accession>
<organism evidence="2 3">
    <name type="scientific">Pinctada imbricata</name>
    <name type="common">Atlantic pearl-oyster</name>
    <name type="synonym">Pinctada martensii</name>
    <dbReference type="NCBI Taxonomy" id="66713"/>
    <lineage>
        <taxon>Eukaryota</taxon>
        <taxon>Metazoa</taxon>
        <taxon>Spiralia</taxon>
        <taxon>Lophotrochozoa</taxon>
        <taxon>Mollusca</taxon>
        <taxon>Bivalvia</taxon>
        <taxon>Autobranchia</taxon>
        <taxon>Pteriomorphia</taxon>
        <taxon>Pterioida</taxon>
        <taxon>Pterioidea</taxon>
        <taxon>Pteriidae</taxon>
        <taxon>Pinctada</taxon>
    </lineage>
</organism>
<dbReference type="InterPro" id="IPR011042">
    <property type="entry name" value="6-blade_b-propeller_TolB-like"/>
</dbReference>
<dbReference type="SUPFAM" id="SSF101898">
    <property type="entry name" value="NHL repeat"/>
    <property type="match status" value="1"/>
</dbReference>
<gene>
    <name evidence="2" type="ORF">FSP39_013595</name>
</gene>
<keyword evidence="3" id="KW-1185">Reference proteome</keyword>
<dbReference type="AlphaFoldDB" id="A0AA89C7B8"/>
<evidence type="ECO:0000313" key="3">
    <source>
        <dbReference type="Proteomes" id="UP001186944"/>
    </source>
</evidence>
<keyword evidence="1" id="KW-0677">Repeat</keyword>
<proteinExistence type="predicted"/>
<name>A0AA89C7B8_PINIB</name>
<dbReference type="Proteomes" id="UP001186944">
    <property type="component" value="Unassembled WGS sequence"/>
</dbReference>
<dbReference type="Pfam" id="PF01436">
    <property type="entry name" value="NHL"/>
    <property type="match status" value="1"/>
</dbReference>
<dbReference type="Gene3D" id="2.120.10.30">
    <property type="entry name" value="TolB, C-terminal domain"/>
    <property type="match status" value="1"/>
</dbReference>
<dbReference type="InterPro" id="IPR001258">
    <property type="entry name" value="NHL_repeat"/>
</dbReference>
<evidence type="ECO:0008006" key="4">
    <source>
        <dbReference type="Google" id="ProtNLM"/>
    </source>
</evidence>
<sequence>MIVTSSDRKVRLVSESGEVSTLINTSPFIPYGVCLNFKEDIVVCLRGQDDRNHLALYIDGKLHKIRGRDSKGKRQITDPYKVVSCGKYLCVLIWNPIHVVCVDERSDVRWVYDGKVAGLRDSFDPRGISVDKYNNLLVTDYNNDCIHYVDGEGRLIQIILTHRQIGLLRPWGICVDNTGQIWVGNSSKNVVICRYLS</sequence>
<reference evidence="2" key="1">
    <citation type="submission" date="2019-08" db="EMBL/GenBank/DDBJ databases">
        <title>The improved chromosome-level genome for the pearl oyster Pinctada fucata martensii using PacBio sequencing and Hi-C.</title>
        <authorList>
            <person name="Zheng Z."/>
        </authorList>
    </citation>
    <scope>NUCLEOTIDE SEQUENCE</scope>
    <source>
        <strain evidence="2">ZZ-2019</strain>
        <tissue evidence="2">Adductor muscle</tissue>
    </source>
</reference>
<comment type="caution">
    <text evidence="2">The sequence shown here is derived from an EMBL/GenBank/DDBJ whole genome shotgun (WGS) entry which is preliminary data.</text>
</comment>
<evidence type="ECO:0000256" key="1">
    <source>
        <dbReference type="ARBA" id="ARBA00022737"/>
    </source>
</evidence>
<dbReference type="EMBL" id="VSWD01000007">
    <property type="protein sequence ID" value="KAK3097830.1"/>
    <property type="molecule type" value="Genomic_DNA"/>
</dbReference>